<gene>
    <name evidence="16" type="primary">uvrA_1</name>
    <name evidence="16" type="ORF">NCTC12971_05287</name>
</gene>
<evidence type="ECO:0000256" key="2">
    <source>
        <dbReference type="ARBA" id="ARBA00022490"/>
    </source>
</evidence>
<keyword evidence="6" id="KW-0228">DNA excision</keyword>
<sequence>MDNIEVRGARTHNLKNINLIIPRDKLIVVTGLSGSGKSSLAFDTLYAEGQRRYVESLSAYARQFLSLMEKPDVDHIEGLSPAISIEQKSTSHNPRSTVGTITEIHDYLRLLFARVGEPRCPDHHVPLAAQTVSQMVDNVLTQPEGKRLMLLAPIVKGSQRRTHQNAGKPGDAGLYPRAHRRRSVRSVRSAEAGAAEETHH</sequence>
<keyword evidence="4" id="KW-0547">Nucleotide-binding</keyword>
<evidence type="ECO:0000256" key="4">
    <source>
        <dbReference type="ARBA" id="ARBA00022741"/>
    </source>
</evidence>
<feature type="domain" description="UvrA interaction" evidence="15">
    <location>
        <begin position="130"/>
        <end position="164"/>
    </location>
</feature>
<evidence type="ECO:0000256" key="5">
    <source>
        <dbReference type="ARBA" id="ARBA00022763"/>
    </source>
</evidence>
<reference evidence="16 17" key="1">
    <citation type="submission" date="2019-05" db="EMBL/GenBank/DDBJ databases">
        <authorList>
            <consortium name="Pathogen Informatics"/>
        </authorList>
    </citation>
    <scope>NUCLEOTIDE SEQUENCE [LARGE SCALE GENOMIC DNA]</scope>
    <source>
        <strain evidence="16 17">NCTC12971</strain>
    </source>
</reference>
<dbReference type="PANTHER" id="PTHR43152:SF3">
    <property type="entry name" value="UVRABC SYSTEM PROTEIN A"/>
    <property type="match status" value="1"/>
</dbReference>
<evidence type="ECO:0000259" key="15">
    <source>
        <dbReference type="Pfam" id="PF17760"/>
    </source>
</evidence>
<keyword evidence="2" id="KW-0963">Cytoplasm</keyword>
<dbReference type="FunFam" id="3.40.50.300:FF:000028">
    <property type="entry name" value="UvrABC system protein A"/>
    <property type="match status" value="1"/>
</dbReference>
<evidence type="ECO:0000256" key="12">
    <source>
        <dbReference type="ARBA" id="ARBA00039316"/>
    </source>
</evidence>
<dbReference type="GO" id="GO:0006281">
    <property type="term" value="P:DNA repair"/>
    <property type="evidence" value="ECO:0007669"/>
    <property type="project" value="UniProtKB-KW"/>
</dbReference>
<dbReference type="SUPFAM" id="SSF52540">
    <property type="entry name" value="P-loop containing nucleoside triphosphate hydrolases"/>
    <property type="match status" value="1"/>
</dbReference>
<protein>
    <recommendedName>
        <fullName evidence="12">UvrABC system protein A</fullName>
    </recommendedName>
    <alternativeName>
        <fullName evidence="13">Excinuclease ABC subunit A</fullName>
    </alternativeName>
</protein>
<evidence type="ECO:0000256" key="3">
    <source>
        <dbReference type="ARBA" id="ARBA00022737"/>
    </source>
</evidence>
<feature type="region of interest" description="Disordered" evidence="14">
    <location>
        <begin position="158"/>
        <end position="200"/>
    </location>
</feature>
<dbReference type="PANTHER" id="PTHR43152">
    <property type="entry name" value="UVRABC SYSTEM PROTEIN A"/>
    <property type="match status" value="1"/>
</dbReference>
<evidence type="ECO:0000256" key="10">
    <source>
        <dbReference type="ARBA" id="ARBA00023204"/>
    </source>
</evidence>
<keyword evidence="8" id="KW-0267">Excision nuclease</keyword>
<evidence type="ECO:0000256" key="8">
    <source>
        <dbReference type="ARBA" id="ARBA00022881"/>
    </source>
</evidence>
<dbReference type="Proteomes" id="UP000307968">
    <property type="component" value="Chromosome"/>
</dbReference>
<evidence type="ECO:0000256" key="7">
    <source>
        <dbReference type="ARBA" id="ARBA00022840"/>
    </source>
</evidence>
<evidence type="ECO:0000313" key="17">
    <source>
        <dbReference type="Proteomes" id="UP000307968"/>
    </source>
</evidence>
<keyword evidence="10" id="KW-0234">DNA repair</keyword>
<evidence type="ECO:0000256" key="1">
    <source>
        <dbReference type="ARBA" id="ARBA00004496"/>
    </source>
</evidence>
<organism evidence="16 17">
    <name type="scientific">Serratia rubidaea</name>
    <name type="common">Serratia marinorubra</name>
    <dbReference type="NCBI Taxonomy" id="61652"/>
    <lineage>
        <taxon>Bacteria</taxon>
        <taxon>Pseudomonadati</taxon>
        <taxon>Pseudomonadota</taxon>
        <taxon>Gammaproteobacteria</taxon>
        <taxon>Enterobacterales</taxon>
        <taxon>Yersiniaceae</taxon>
        <taxon>Serratia</taxon>
    </lineage>
</organism>
<dbReference type="Gene3D" id="1.20.1580.10">
    <property type="entry name" value="ABC transporter ATPase like domain"/>
    <property type="match status" value="1"/>
</dbReference>
<dbReference type="GO" id="GO:0005737">
    <property type="term" value="C:cytoplasm"/>
    <property type="evidence" value="ECO:0007669"/>
    <property type="project" value="UniProtKB-SubCell"/>
</dbReference>
<dbReference type="CDD" id="cd03270">
    <property type="entry name" value="ABC_UvrA_I"/>
    <property type="match status" value="1"/>
</dbReference>
<evidence type="ECO:0000256" key="9">
    <source>
        <dbReference type="ARBA" id="ARBA00023125"/>
    </source>
</evidence>
<feature type="compositionally biased region" description="Low complexity" evidence="14">
    <location>
        <begin position="186"/>
        <end position="200"/>
    </location>
</feature>
<keyword evidence="3" id="KW-0677">Repeat</keyword>
<keyword evidence="7" id="KW-0067">ATP-binding</keyword>
<evidence type="ECO:0000256" key="6">
    <source>
        <dbReference type="ARBA" id="ARBA00022769"/>
    </source>
</evidence>
<dbReference type="InterPro" id="IPR027417">
    <property type="entry name" value="P-loop_NTPase"/>
</dbReference>
<accession>A0A4U9HTV7</accession>
<evidence type="ECO:0000313" key="16">
    <source>
        <dbReference type="EMBL" id="VTP67790.1"/>
    </source>
</evidence>
<evidence type="ECO:0000256" key="11">
    <source>
        <dbReference type="ARBA" id="ARBA00038000"/>
    </source>
</evidence>
<dbReference type="GO" id="GO:0005524">
    <property type="term" value="F:ATP binding"/>
    <property type="evidence" value="ECO:0007669"/>
    <property type="project" value="UniProtKB-KW"/>
</dbReference>
<keyword evidence="9" id="KW-0238">DNA-binding</keyword>
<name>A0A4U9HTV7_SERRU</name>
<dbReference type="EMBL" id="LR590463">
    <property type="protein sequence ID" value="VTP67790.1"/>
    <property type="molecule type" value="Genomic_DNA"/>
</dbReference>
<proteinExistence type="inferred from homology"/>
<dbReference type="InterPro" id="IPR041102">
    <property type="entry name" value="UvrA_inter"/>
</dbReference>
<comment type="subcellular location">
    <subcellularLocation>
        <location evidence="1">Cytoplasm</location>
    </subcellularLocation>
</comment>
<dbReference type="GO" id="GO:0003677">
    <property type="term" value="F:DNA binding"/>
    <property type="evidence" value="ECO:0007669"/>
    <property type="project" value="UniProtKB-KW"/>
</dbReference>
<comment type="similarity">
    <text evidence="11">Belongs to the ABC transporter superfamily. UvrA family.</text>
</comment>
<dbReference type="GO" id="GO:0004518">
    <property type="term" value="F:nuclease activity"/>
    <property type="evidence" value="ECO:0007669"/>
    <property type="project" value="UniProtKB-KW"/>
</dbReference>
<dbReference type="Pfam" id="PF17760">
    <property type="entry name" value="UvrA_inter"/>
    <property type="match status" value="1"/>
</dbReference>
<evidence type="ECO:0000256" key="13">
    <source>
        <dbReference type="ARBA" id="ARBA00042156"/>
    </source>
</evidence>
<keyword evidence="5" id="KW-0227">DNA damage</keyword>
<evidence type="ECO:0000256" key="14">
    <source>
        <dbReference type="SAM" id="MobiDB-lite"/>
    </source>
</evidence>
<dbReference type="Gene3D" id="3.40.50.300">
    <property type="entry name" value="P-loop containing nucleotide triphosphate hydrolases"/>
    <property type="match status" value="1"/>
</dbReference>
<dbReference type="AlphaFoldDB" id="A0A4U9HTV7"/>